<feature type="compositionally biased region" description="Polar residues" evidence="1">
    <location>
        <begin position="792"/>
        <end position="811"/>
    </location>
</feature>
<keyword evidence="2" id="KW-1133">Transmembrane helix</keyword>
<dbReference type="EMBL" id="CAXITT010000098">
    <property type="protein sequence ID" value="CAL1531825.1"/>
    <property type="molecule type" value="Genomic_DNA"/>
</dbReference>
<feature type="region of interest" description="Disordered" evidence="1">
    <location>
        <begin position="703"/>
        <end position="749"/>
    </location>
</feature>
<accession>A0AAV2HDH3</accession>
<evidence type="ECO:0000256" key="1">
    <source>
        <dbReference type="SAM" id="MobiDB-lite"/>
    </source>
</evidence>
<feature type="region of interest" description="Disordered" evidence="1">
    <location>
        <begin position="589"/>
        <end position="623"/>
    </location>
</feature>
<feature type="compositionally biased region" description="Basic and acidic residues" evidence="1">
    <location>
        <begin position="601"/>
        <end position="623"/>
    </location>
</feature>
<comment type="caution">
    <text evidence="3">The sequence shown here is derived from an EMBL/GenBank/DDBJ whole genome shotgun (WGS) entry which is preliminary data.</text>
</comment>
<feature type="region of interest" description="Disordered" evidence="1">
    <location>
        <begin position="1055"/>
        <end position="1111"/>
    </location>
</feature>
<evidence type="ECO:0008006" key="5">
    <source>
        <dbReference type="Google" id="ProtNLM"/>
    </source>
</evidence>
<evidence type="ECO:0000313" key="4">
    <source>
        <dbReference type="Proteomes" id="UP001497497"/>
    </source>
</evidence>
<dbReference type="GO" id="GO:0098609">
    <property type="term" value="P:cell-cell adhesion"/>
    <property type="evidence" value="ECO:0007669"/>
    <property type="project" value="InterPro"/>
</dbReference>
<dbReference type="Proteomes" id="UP001497497">
    <property type="component" value="Unassembled WGS sequence"/>
</dbReference>
<gene>
    <name evidence="3" type="ORF">GSLYS_00005920001</name>
</gene>
<keyword evidence="2" id="KW-0472">Membrane</keyword>
<feature type="compositionally biased region" description="Low complexity" evidence="1">
    <location>
        <begin position="925"/>
        <end position="948"/>
    </location>
</feature>
<name>A0AAV2HDH3_LYMST</name>
<reference evidence="3 4" key="1">
    <citation type="submission" date="2024-04" db="EMBL/GenBank/DDBJ databases">
        <authorList>
            <consortium name="Genoscope - CEA"/>
            <person name="William W."/>
        </authorList>
    </citation>
    <scope>NUCLEOTIDE SEQUENCE [LARGE SCALE GENOMIC DNA]</scope>
</reference>
<feature type="region of interest" description="Disordered" evidence="1">
    <location>
        <begin position="992"/>
        <end position="1031"/>
    </location>
</feature>
<proteinExistence type="predicted"/>
<dbReference type="GO" id="GO:0005886">
    <property type="term" value="C:plasma membrane"/>
    <property type="evidence" value="ECO:0007669"/>
    <property type="project" value="TreeGrafter"/>
</dbReference>
<feature type="transmembrane region" description="Helical" evidence="2">
    <location>
        <begin position="153"/>
        <end position="170"/>
    </location>
</feature>
<feature type="compositionally biased region" description="Low complexity" evidence="1">
    <location>
        <begin position="1063"/>
        <end position="1079"/>
    </location>
</feature>
<protein>
    <recommendedName>
        <fullName evidence="5">Vezatin</fullName>
    </recommendedName>
</protein>
<feature type="region of interest" description="Disordered" evidence="1">
    <location>
        <begin position="873"/>
        <end position="959"/>
    </location>
</feature>
<feature type="compositionally biased region" description="Basic and acidic residues" evidence="1">
    <location>
        <begin position="893"/>
        <end position="903"/>
    </location>
</feature>
<feature type="transmembrane region" description="Helical" evidence="2">
    <location>
        <begin position="177"/>
        <end position="201"/>
    </location>
</feature>
<evidence type="ECO:0000256" key="2">
    <source>
        <dbReference type="SAM" id="Phobius"/>
    </source>
</evidence>
<keyword evidence="2" id="KW-0812">Transmembrane</keyword>
<feature type="compositionally biased region" description="Basic residues" evidence="1">
    <location>
        <begin position="821"/>
        <end position="843"/>
    </location>
</feature>
<feature type="transmembrane region" description="Helical" evidence="2">
    <location>
        <begin position="128"/>
        <end position="147"/>
    </location>
</feature>
<feature type="region of interest" description="Disordered" evidence="1">
    <location>
        <begin position="776"/>
        <end position="847"/>
    </location>
</feature>
<dbReference type="PANTHER" id="PTHR15989:SF5">
    <property type="entry name" value="VEZATIN"/>
    <property type="match status" value="1"/>
</dbReference>
<dbReference type="InterPro" id="IPR026858">
    <property type="entry name" value="Vezatin"/>
</dbReference>
<organism evidence="3 4">
    <name type="scientific">Lymnaea stagnalis</name>
    <name type="common">Great pond snail</name>
    <name type="synonym">Helix stagnalis</name>
    <dbReference type="NCBI Taxonomy" id="6523"/>
    <lineage>
        <taxon>Eukaryota</taxon>
        <taxon>Metazoa</taxon>
        <taxon>Spiralia</taxon>
        <taxon>Lophotrochozoa</taxon>
        <taxon>Mollusca</taxon>
        <taxon>Gastropoda</taxon>
        <taxon>Heterobranchia</taxon>
        <taxon>Euthyneura</taxon>
        <taxon>Panpulmonata</taxon>
        <taxon>Hygrophila</taxon>
        <taxon>Lymnaeoidea</taxon>
        <taxon>Lymnaeidae</taxon>
        <taxon>Lymnaea</taxon>
    </lineage>
</organism>
<dbReference type="PANTHER" id="PTHR15989">
    <property type="entry name" value="VEZATIN"/>
    <property type="match status" value="1"/>
</dbReference>
<evidence type="ECO:0000313" key="3">
    <source>
        <dbReference type="EMBL" id="CAL1531825.1"/>
    </source>
</evidence>
<feature type="compositionally biased region" description="Basic and acidic residues" evidence="1">
    <location>
        <begin position="1086"/>
        <end position="1103"/>
    </location>
</feature>
<keyword evidence="4" id="KW-1185">Reference proteome</keyword>
<dbReference type="AlphaFoldDB" id="A0AAV2HDH3"/>
<feature type="compositionally biased region" description="Low complexity" evidence="1">
    <location>
        <begin position="873"/>
        <end position="891"/>
    </location>
</feature>
<sequence>MESDDEDVVFENSVLHQALLDCGITDLETETRNSEVQVQEINGHCPREANHKSNVNVSCNKEITNCFSPLAYLFCTPEELLQWHSHHRYQTLCRLISSPLLAEEDKSFLQYFMEEEEPCSDLSCTKRLFSLPLIGILLLTLASINLLDVPLLVSPWLTLFFSLVFPFTCLQSHSFWLSVISVNCLVLIMYGVTLTAVVSGIKSKVLSQLKNKDELIKNVEVIAWELLYLEKKCLRLLQESELVARGFTFATGQHVASRIRRGLTEVTDQLCPQLREVMFTENIALMAELKKWVVKMMRNLPMICNDSDFSTLERVSLDQESCDGMEGLDPGSGQESVITNEGETCDPANNEAAGDVDGCEDRRHKDVIPLAKLSKSVALLHIYISGFLRRLALCFYVQNFKDKSIDPYTATAECVEHSIKAFVRAKWALTQSHTFYRAIHLSYSEKGCAKMDRLRLNNELRNIYAHLNNLDLQLASLTRRLRGVVIALEVRMEAESKSNLNLGGATAAAIDTPLDRSAIVDALQQVKETLEMCKDCYEEAVAHMQRRLDLAAQGISTRPVQVPATPRKKPSSDVRVIPHVDHIIQDEVFEATTSAEDDDHADNPRRRPLSEESKAKEASLNENMKRFKKELKTVVKKIGVTHRQREEVALARSRDIFDEVPTVARHNLDSSAILVQSLREQASAEALARGWAFEGGASVMGDGMSPSSVLADDQDQDPPRRPLPVPFPNLNDLDEGAPSQSPFTFRPIQRPLQGGAGSCMDLSLFPALFPASLNPDECGQDSKPAGLLNDVDLSSQSSGEAQPKSTTSNSESPDEEPAVKKTPKKSASAKKQKTPRKHHRPQARRLEFDLAMNVSRLDRGHWEKCKAVLHIPADASSSGSAPSTQSTSPSTGERNRDSEDLTGHLEMSGEFNPLGGGSVGGESNLSGAAGGPLQSSSSSSSGGLLSSQINCPTSVNPEREGFRNVGGSYLSRHNFTASERETNLYHAKMDYTSSDSSAEQGASGATGGRRAGILNPASSGDRADVDSDPNEWVKISQRQVITAHGSKIDILRQKTVHVGDARSSPPVSSSDSESSFSKSLALLAAEKAKGMDIPGQHEEKFGESSDEDTLY</sequence>